<reference evidence="2 3" key="1">
    <citation type="journal article" date="2019" name="Sci. Rep.">
        <title>A high-quality genome of Eragrostis curvula grass provides insights into Poaceae evolution and supports new strategies to enhance forage quality.</title>
        <authorList>
            <person name="Carballo J."/>
            <person name="Santos B.A.C.M."/>
            <person name="Zappacosta D."/>
            <person name="Garbus I."/>
            <person name="Selva J.P."/>
            <person name="Gallo C.A."/>
            <person name="Diaz A."/>
            <person name="Albertini E."/>
            <person name="Caccamo M."/>
            <person name="Echenique V."/>
        </authorList>
    </citation>
    <scope>NUCLEOTIDE SEQUENCE [LARGE SCALE GENOMIC DNA]</scope>
    <source>
        <strain evidence="3">cv. Victoria</strain>
        <tissue evidence="2">Leaf</tissue>
    </source>
</reference>
<feature type="compositionally biased region" description="Polar residues" evidence="1">
    <location>
        <begin position="242"/>
        <end position="251"/>
    </location>
</feature>
<dbReference type="OrthoDB" id="10484835at2759"/>
<dbReference type="PANTHER" id="PTHR10894:SF29">
    <property type="match status" value="1"/>
</dbReference>
<dbReference type="GO" id="GO:0032040">
    <property type="term" value="C:small-subunit processome"/>
    <property type="evidence" value="ECO:0007669"/>
    <property type="project" value="InterPro"/>
</dbReference>
<organism evidence="2 3">
    <name type="scientific">Eragrostis curvula</name>
    <name type="common">weeping love grass</name>
    <dbReference type="NCBI Taxonomy" id="38414"/>
    <lineage>
        <taxon>Eukaryota</taxon>
        <taxon>Viridiplantae</taxon>
        <taxon>Streptophyta</taxon>
        <taxon>Embryophyta</taxon>
        <taxon>Tracheophyta</taxon>
        <taxon>Spermatophyta</taxon>
        <taxon>Magnoliopsida</taxon>
        <taxon>Liliopsida</taxon>
        <taxon>Poales</taxon>
        <taxon>Poaceae</taxon>
        <taxon>PACMAD clade</taxon>
        <taxon>Chloridoideae</taxon>
        <taxon>Eragrostideae</taxon>
        <taxon>Eragrostidinae</taxon>
        <taxon>Eragrostis</taxon>
    </lineage>
</organism>
<keyword evidence="3" id="KW-1185">Reference proteome</keyword>
<dbReference type="GO" id="GO:0031428">
    <property type="term" value="C:box C/D methylation guide snoRNP complex"/>
    <property type="evidence" value="ECO:0007669"/>
    <property type="project" value="InterPro"/>
</dbReference>
<accession>A0A5J9WKL0</accession>
<dbReference type="PANTHER" id="PTHR10894">
    <property type="entry name" value="NUCLEOLAR PROTEIN 5 NUCLEOLAR PROTEIN NOP5 NOP58"/>
    <property type="match status" value="1"/>
</dbReference>
<proteinExistence type="predicted"/>
<sequence>MFCHVFTAWAQGTAAKNPNKYCIVFLKTQAATTGCRRQDVRLALLETPSGFALFIIGEKVLTYPDAIWAWLTDVREARHLARVIEYIKVEDKSVTRRPDGPGEKLSNFIKKYYHRIENGKELYVEDEKLRRVIHSNLKIKCSDNNYVVGDMMWGLKNVMYDLVFEERDNLKPGFQNLTPCAGLEKCISTYKLSREAIDEKGLPDIIDKAVVFINSLADGRRSVSQGSQMEKRTLSHLAESSCELQSNQDTYDANEGGSKKSRIGESSNEKVYVSNPATSAADKAGEAEAKEAQSSSKLPSKEEGVKEKTPAEESTSAGGAKGPRRLTKPNAKYLGAEWAK</sequence>
<evidence type="ECO:0000313" key="2">
    <source>
        <dbReference type="EMBL" id="TVU48631.1"/>
    </source>
</evidence>
<protein>
    <submittedName>
        <fullName evidence="2">Uncharacterized protein</fullName>
    </submittedName>
</protein>
<dbReference type="EMBL" id="RWGY01000004">
    <property type="protein sequence ID" value="TVU48631.1"/>
    <property type="molecule type" value="Genomic_DNA"/>
</dbReference>
<name>A0A5J9WKL0_9POAL</name>
<comment type="caution">
    <text evidence="2">The sequence shown here is derived from an EMBL/GenBank/DDBJ whole genome shotgun (WGS) entry which is preliminary data.</text>
</comment>
<dbReference type="AlphaFoldDB" id="A0A5J9WKL0"/>
<feature type="region of interest" description="Disordered" evidence="1">
    <location>
        <begin position="222"/>
        <end position="340"/>
    </location>
</feature>
<evidence type="ECO:0000256" key="1">
    <source>
        <dbReference type="SAM" id="MobiDB-lite"/>
    </source>
</evidence>
<feature type="non-terminal residue" evidence="2">
    <location>
        <position position="1"/>
    </location>
</feature>
<feature type="compositionally biased region" description="Basic and acidic residues" evidence="1">
    <location>
        <begin position="299"/>
        <end position="311"/>
    </location>
</feature>
<dbReference type="Proteomes" id="UP000324897">
    <property type="component" value="Chromosome 5"/>
</dbReference>
<dbReference type="GO" id="GO:0030515">
    <property type="term" value="F:snoRNA binding"/>
    <property type="evidence" value="ECO:0007669"/>
    <property type="project" value="InterPro"/>
</dbReference>
<evidence type="ECO:0000313" key="3">
    <source>
        <dbReference type="Proteomes" id="UP000324897"/>
    </source>
</evidence>
<gene>
    <name evidence="2" type="ORF">EJB05_08272</name>
</gene>
<dbReference type="InterPro" id="IPR045056">
    <property type="entry name" value="Nop56/Nop58"/>
</dbReference>
<dbReference type="Gramene" id="TVU48631">
    <property type="protein sequence ID" value="TVU48631"/>
    <property type="gene ID" value="EJB05_08272"/>
</dbReference>